<keyword evidence="1" id="KW-0472">Membrane</keyword>
<dbReference type="Proteomes" id="UP001602058">
    <property type="component" value="Unassembled WGS sequence"/>
</dbReference>
<evidence type="ECO:0008006" key="4">
    <source>
        <dbReference type="Google" id="ProtNLM"/>
    </source>
</evidence>
<dbReference type="EMBL" id="JBIAWJ010000031">
    <property type="protein sequence ID" value="MFF4527025.1"/>
    <property type="molecule type" value="Genomic_DNA"/>
</dbReference>
<evidence type="ECO:0000256" key="1">
    <source>
        <dbReference type="SAM" id="Phobius"/>
    </source>
</evidence>
<protein>
    <recommendedName>
        <fullName evidence="4">Integral membrane protein</fullName>
    </recommendedName>
</protein>
<feature type="transmembrane region" description="Helical" evidence="1">
    <location>
        <begin position="34"/>
        <end position="53"/>
    </location>
</feature>
<name>A0ABW6UU75_9ACTN</name>
<gene>
    <name evidence="2" type="ORF">ACFY1D_37270</name>
</gene>
<evidence type="ECO:0000313" key="3">
    <source>
        <dbReference type="Proteomes" id="UP001602058"/>
    </source>
</evidence>
<sequence length="129" mass="13468">MKIFGREPVYLLAFVAVALKLSSAYGLDVTADQQAVIMAVLSGVVALAEAIVLRTGAAAAAIVNLGQAVLALFLGFGLNMSAEQQALWMLVVEGGVALVLRREVTAPVQALRLEQSSPLDRHPNPSAVS</sequence>
<dbReference type="RefSeq" id="WP_351086157.1">
    <property type="nucleotide sequence ID" value="NZ_JBEOZG010000037.1"/>
</dbReference>
<proteinExistence type="predicted"/>
<keyword evidence="3" id="KW-1185">Reference proteome</keyword>
<keyword evidence="1" id="KW-1133">Transmembrane helix</keyword>
<organism evidence="2 3">
    <name type="scientific">Streptomyces bluensis</name>
    <dbReference type="NCBI Taxonomy" id="33897"/>
    <lineage>
        <taxon>Bacteria</taxon>
        <taxon>Bacillati</taxon>
        <taxon>Actinomycetota</taxon>
        <taxon>Actinomycetes</taxon>
        <taxon>Kitasatosporales</taxon>
        <taxon>Streptomycetaceae</taxon>
        <taxon>Streptomyces</taxon>
    </lineage>
</organism>
<evidence type="ECO:0000313" key="2">
    <source>
        <dbReference type="EMBL" id="MFF4527025.1"/>
    </source>
</evidence>
<comment type="caution">
    <text evidence="2">The sequence shown here is derived from an EMBL/GenBank/DDBJ whole genome shotgun (WGS) entry which is preliminary data.</text>
</comment>
<keyword evidence="1" id="KW-0812">Transmembrane</keyword>
<feature type="transmembrane region" description="Helical" evidence="1">
    <location>
        <begin position="60"/>
        <end position="80"/>
    </location>
</feature>
<reference evidence="2 3" key="1">
    <citation type="submission" date="2024-10" db="EMBL/GenBank/DDBJ databases">
        <title>The Natural Products Discovery Center: Release of the First 8490 Sequenced Strains for Exploring Actinobacteria Biosynthetic Diversity.</title>
        <authorList>
            <person name="Kalkreuter E."/>
            <person name="Kautsar S.A."/>
            <person name="Yang D."/>
            <person name="Bader C.D."/>
            <person name="Teijaro C.N."/>
            <person name="Fluegel L."/>
            <person name="Davis C.M."/>
            <person name="Simpson J.R."/>
            <person name="Lauterbach L."/>
            <person name="Steele A.D."/>
            <person name="Gui C."/>
            <person name="Meng S."/>
            <person name="Li G."/>
            <person name="Viehrig K."/>
            <person name="Ye F."/>
            <person name="Su P."/>
            <person name="Kiefer A.F."/>
            <person name="Nichols A."/>
            <person name="Cepeda A.J."/>
            <person name="Yan W."/>
            <person name="Fan B."/>
            <person name="Jiang Y."/>
            <person name="Adhikari A."/>
            <person name="Zheng C.-J."/>
            <person name="Schuster L."/>
            <person name="Cowan T.M."/>
            <person name="Smanski M.J."/>
            <person name="Chevrette M.G."/>
            <person name="De Carvalho L.P.S."/>
            <person name="Shen B."/>
        </authorList>
    </citation>
    <scope>NUCLEOTIDE SEQUENCE [LARGE SCALE GENOMIC DNA]</scope>
    <source>
        <strain evidence="2 3">NPDC001390</strain>
    </source>
</reference>
<accession>A0ABW6UU75</accession>